<dbReference type="CDD" id="cd05008">
    <property type="entry name" value="SIS_GlmS_GlmD_1"/>
    <property type="match status" value="1"/>
</dbReference>
<evidence type="ECO:0000256" key="1">
    <source>
        <dbReference type="ARBA" id="ARBA00001031"/>
    </source>
</evidence>
<evidence type="ECO:0000313" key="14">
    <source>
        <dbReference type="EMBL" id="MCU4741571.1"/>
    </source>
</evidence>
<dbReference type="Gene3D" id="3.40.50.10490">
    <property type="entry name" value="Glucose-6-phosphate isomerase like protein, domain 1"/>
    <property type="match status" value="2"/>
</dbReference>
<dbReference type="FunFam" id="3.40.50.10490:FF:000001">
    <property type="entry name" value="Glutamine--fructose-6-phosphate aminotransferase [isomerizing]"/>
    <property type="match status" value="1"/>
</dbReference>
<comment type="catalytic activity">
    <reaction evidence="1 11">
        <text>D-fructose 6-phosphate + L-glutamine = D-glucosamine 6-phosphate + L-glutamate</text>
        <dbReference type="Rhea" id="RHEA:13237"/>
        <dbReference type="ChEBI" id="CHEBI:29985"/>
        <dbReference type="ChEBI" id="CHEBI:58359"/>
        <dbReference type="ChEBI" id="CHEBI:58725"/>
        <dbReference type="ChEBI" id="CHEBI:61527"/>
        <dbReference type="EC" id="2.6.1.16"/>
    </reaction>
</comment>
<evidence type="ECO:0000256" key="5">
    <source>
        <dbReference type="ARBA" id="ARBA00022490"/>
    </source>
</evidence>
<keyword evidence="6 11" id="KW-0032">Aminotransferase</keyword>
<accession>A0AAP2YY54</accession>
<dbReference type="Proteomes" id="UP001320972">
    <property type="component" value="Unassembled WGS sequence"/>
</dbReference>
<dbReference type="InterPro" id="IPR046348">
    <property type="entry name" value="SIS_dom_sf"/>
</dbReference>
<evidence type="ECO:0000256" key="9">
    <source>
        <dbReference type="ARBA" id="ARBA00022962"/>
    </source>
</evidence>
<evidence type="ECO:0000313" key="17">
    <source>
        <dbReference type="Proteomes" id="UP001321018"/>
    </source>
</evidence>
<name>A0AAP2YY54_9EURY</name>
<dbReference type="Proteomes" id="UP001321018">
    <property type="component" value="Unassembled WGS sequence"/>
</dbReference>
<evidence type="ECO:0000256" key="6">
    <source>
        <dbReference type="ARBA" id="ARBA00022576"/>
    </source>
</evidence>
<feature type="domain" description="SIS" evidence="13">
    <location>
        <begin position="286"/>
        <end position="428"/>
    </location>
</feature>
<dbReference type="GO" id="GO:0097367">
    <property type="term" value="F:carbohydrate derivative binding"/>
    <property type="evidence" value="ECO:0007669"/>
    <property type="project" value="InterPro"/>
</dbReference>
<dbReference type="InterPro" id="IPR047084">
    <property type="entry name" value="GFAT_N"/>
</dbReference>
<dbReference type="NCBIfam" id="NF001484">
    <property type="entry name" value="PRK00331.1"/>
    <property type="match status" value="1"/>
</dbReference>
<gene>
    <name evidence="11 14" type="primary">glmS</name>
    <name evidence="15" type="ORF">OB955_10725</name>
    <name evidence="14" type="ORF">OB960_09170</name>
</gene>
<dbReference type="GO" id="GO:0004360">
    <property type="term" value="F:glutamine-fructose-6-phosphate transaminase (isomerizing) activity"/>
    <property type="evidence" value="ECO:0007669"/>
    <property type="project" value="UniProtKB-UniRule"/>
</dbReference>
<protein>
    <recommendedName>
        <fullName evidence="4 11">Glutamine--fructose-6-phosphate aminotransferase [isomerizing]</fullName>
        <ecNumber evidence="3 11">2.6.1.16</ecNumber>
    </recommendedName>
    <alternativeName>
        <fullName evidence="11">D-fructose-6-phosphate amidotransferase</fullName>
    </alternativeName>
    <alternativeName>
        <fullName evidence="11">GFAT</fullName>
    </alternativeName>
    <alternativeName>
        <fullName evidence="11">Glucosamine-6-phosphate synthase</fullName>
    </alternativeName>
    <alternativeName>
        <fullName evidence="11">Hexosephosphate aminotransferase</fullName>
    </alternativeName>
    <alternativeName>
        <fullName evidence="11">L-glutamine--D-fructose-6-phosphate amidotransferase</fullName>
    </alternativeName>
</protein>
<dbReference type="PANTHER" id="PTHR10937">
    <property type="entry name" value="GLUCOSAMINE--FRUCTOSE-6-PHOSPHATE AMINOTRANSFERASE, ISOMERIZING"/>
    <property type="match status" value="1"/>
</dbReference>
<dbReference type="Gene3D" id="3.60.20.10">
    <property type="entry name" value="Glutamine Phosphoribosylpyrophosphate, subunit 1, domain 1"/>
    <property type="match status" value="1"/>
</dbReference>
<dbReference type="RefSeq" id="WP_338003407.1">
    <property type="nucleotide sequence ID" value="NZ_JAOPKA010000004.1"/>
</dbReference>
<feature type="domain" description="SIS" evidence="13">
    <location>
        <begin position="452"/>
        <end position="592"/>
    </location>
</feature>
<dbReference type="Pfam" id="PF13522">
    <property type="entry name" value="GATase_6"/>
    <property type="match status" value="1"/>
</dbReference>
<dbReference type="SUPFAM" id="SSF53697">
    <property type="entry name" value="SIS domain"/>
    <property type="match status" value="1"/>
</dbReference>
<dbReference type="InterPro" id="IPR029055">
    <property type="entry name" value="Ntn_hydrolases_N"/>
</dbReference>
<evidence type="ECO:0000256" key="10">
    <source>
        <dbReference type="ARBA" id="ARBA00055466"/>
    </source>
</evidence>
<sequence length="602" mass="64474">MCGIIGYTGGRSHAPDDGDVLDVLMTGLSGLEYRGYDSAGVALADSSLSVHKRQGEVSALEDALPDGSVGGRAGIGHTRWSTHGPPSDANAHPHTDCTGTVAVVHNGIIENYQVLREELETAGHTFESETDTEVIPHLIEDALEAGADRESAFRRAVNQLEGSYAVAAVFCESETVYAARHESPLVLGIGEDGHYLASDVPAFIEYTDRVIYLDDGEFATVSPSGVVVTDDEGTVVETSIETIEWDPEDAGKSGYDHYMLKEIYEQPQAIRKCLRERVNEMEGTITVDDLADLESSGPVQFVACGTSYHAALYGAQLLRERGIPAQCFLASEYDVDSIPVSEETLVVGVTQSGETADTMSALRGANRVGATTVALTNVVGSSAARECDHAMYIRAGPEIGVAATKTFASQQVALALFSSVISGECSQAFVEALRDLPDQVQSVLDNSTAREVAQTYEDADAYFFIGRGYNAPVALEGALKMKEITYKHAEGFAAGELKHGPLALVTDRTPVFAMVSDDGTAAKTLGNVKEVEARDAPVVAVTDSRETVDQYADFVLEVPETHPVLMPILANIQLQLVSYWIANRLGRSIDKPRNLAKSVTVE</sequence>
<dbReference type="InterPro" id="IPR017932">
    <property type="entry name" value="GATase_2_dom"/>
</dbReference>
<dbReference type="GO" id="GO:0005975">
    <property type="term" value="P:carbohydrate metabolic process"/>
    <property type="evidence" value="ECO:0007669"/>
    <property type="project" value="UniProtKB-UniRule"/>
</dbReference>
<dbReference type="EMBL" id="JAOPKA010000004">
    <property type="protein sequence ID" value="MCU4741571.1"/>
    <property type="molecule type" value="Genomic_DNA"/>
</dbReference>
<evidence type="ECO:0000259" key="12">
    <source>
        <dbReference type="PROSITE" id="PS51278"/>
    </source>
</evidence>
<evidence type="ECO:0000256" key="2">
    <source>
        <dbReference type="ARBA" id="ARBA00004496"/>
    </source>
</evidence>
<evidence type="ECO:0000256" key="8">
    <source>
        <dbReference type="ARBA" id="ARBA00022737"/>
    </source>
</evidence>
<keyword evidence="8" id="KW-0677">Repeat</keyword>
<reference evidence="14 16" key="1">
    <citation type="submission" date="2022-09" db="EMBL/GenBank/DDBJ databases">
        <title>Enrichment on poylsaccharides allowed isolation of novel metabolic and taxonomic groups of Haloarchaea.</title>
        <authorList>
            <person name="Sorokin D.Y."/>
            <person name="Elcheninov A.G."/>
            <person name="Khizhniak T.V."/>
            <person name="Kolganova T.V."/>
            <person name="Kublanov I.V."/>
        </authorList>
    </citation>
    <scope>NUCLEOTIDE SEQUENCE</scope>
    <source>
        <strain evidence="15 16">AArc-m2/3/4</strain>
        <strain evidence="14">AArc-xg1-1</strain>
    </source>
</reference>
<proteinExistence type="inferred from homology"/>
<keyword evidence="7 11" id="KW-0808">Transferase</keyword>
<dbReference type="PROSITE" id="PS51278">
    <property type="entry name" value="GATASE_TYPE_2"/>
    <property type="match status" value="1"/>
</dbReference>
<keyword evidence="16" id="KW-1185">Reference proteome</keyword>
<dbReference type="InterPro" id="IPR035490">
    <property type="entry name" value="GlmS/FrlB_SIS"/>
</dbReference>
<evidence type="ECO:0000259" key="13">
    <source>
        <dbReference type="PROSITE" id="PS51464"/>
    </source>
</evidence>
<dbReference type="GO" id="GO:0006002">
    <property type="term" value="P:fructose 6-phosphate metabolic process"/>
    <property type="evidence" value="ECO:0007669"/>
    <property type="project" value="TreeGrafter"/>
</dbReference>
<comment type="subcellular location">
    <subcellularLocation>
        <location evidence="2 11">Cytoplasm</location>
    </subcellularLocation>
</comment>
<dbReference type="NCBIfam" id="TIGR01135">
    <property type="entry name" value="glmS"/>
    <property type="match status" value="1"/>
</dbReference>
<keyword evidence="9" id="KW-0315">Glutamine amidotransferase</keyword>
<dbReference type="SUPFAM" id="SSF56235">
    <property type="entry name" value="N-terminal nucleophile aminohydrolases (Ntn hydrolases)"/>
    <property type="match status" value="1"/>
</dbReference>
<comment type="caution">
    <text evidence="14">The sequence shown here is derived from an EMBL/GenBank/DDBJ whole genome shotgun (WGS) entry which is preliminary data.</text>
</comment>
<organism evidence="14 17">
    <name type="scientific">Natronoglomus mannanivorans</name>
    <dbReference type="NCBI Taxonomy" id="2979990"/>
    <lineage>
        <taxon>Archaea</taxon>
        <taxon>Methanobacteriati</taxon>
        <taxon>Methanobacteriota</taxon>
        <taxon>Stenosarchaea group</taxon>
        <taxon>Halobacteria</taxon>
        <taxon>Halobacteriales</taxon>
        <taxon>Natrialbaceae</taxon>
        <taxon>Natronoglomus</taxon>
    </lineage>
</organism>
<dbReference type="InterPro" id="IPR035466">
    <property type="entry name" value="GlmS/AgaS_SIS"/>
</dbReference>
<evidence type="ECO:0000313" key="16">
    <source>
        <dbReference type="Proteomes" id="UP001320972"/>
    </source>
</evidence>
<feature type="domain" description="Glutamine amidotransferase type-2" evidence="12">
    <location>
        <begin position="2"/>
        <end position="224"/>
    </location>
</feature>
<dbReference type="GO" id="GO:0005737">
    <property type="term" value="C:cytoplasm"/>
    <property type="evidence" value="ECO:0007669"/>
    <property type="project" value="UniProtKB-SubCell"/>
</dbReference>
<dbReference type="FunFam" id="3.60.20.10:FF:000006">
    <property type="entry name" value="Glutamine--fructose-6-phosphate aminotransferase [isomerizing]"/>
    <property type="match status" value="1"/>
</dbReference>
<dbReference type="EC" id="2.6.1.16" evidence="3 11"/>
<evidence type="ECO:0000256" key="3">
    <source>
        <dbReference type="ARBA" id="ARBA00012916"/>
    </source>
</evidence>
<dbReference type="PANTHER" id="PTHR10937:SF0">
    <property type="entry name" value="GLUTAMINE--FRUCTOSE-6-PHOSPHATE TRANSAMINASE (ISOMERIZING)"/>
    <property type="match status" value="1"/>
</dbReference>
<feature type="initiator methionine" description="Removed" evidence="11">
    <location>
        <position position="1"/>
    </location>
</feature>
<evidence type="ECO:0000256" key="4">
    <source>
        <dbReference type="ARBA" id="ARBA00016090"/>
    </source>
</evidence>
<dbReference type="HAMAP" id="MF_00164">
    <property type="entry name" value="GlmS"/>
    <property type="match status" value="1"/>
</dbReference>
<comment type="subunit">
    <text evidence="11">Homodimer.</text>
</comment>
<dbReference type="AlphaFoldDB" id="A0AAP2YY54"/>
<dbReference type="CDD" id="cd00714">
    <property type="entry name" value="GFAT"/>
    <property type="match status" value="1"/>
</dbReference>
<evidence type="ECO:0000313" key="15">
    <source>
        <dbReference type="EMBL" id="MCU4973216.1"/>
    </source>
</evidence>
<dbReference type="InterPro" id="IPR001347">
    <property type="entry name" value="SIS_dom"/>
</dbReference>
<dbReference type="CDD" id="cd05009">
    <property type="entry name" value="SIS_GlmS_GlmD_2"/>
    <property type="match status" value="1"/>
</dbReference>
<evidence type="ECO:0000256" key="11">
    <source>
        <dbReference type="HAMAP-Rule" id="MF_00164"/>
    </source>
</evidence>
<dbReference type="GO" id="GO:0006487">
    <property type="term" value="P:protein N-linked glycosylation"/>
    <property type="evidence" value="ECO:0007669"/>
    <property type="project" value="TreeGrafter"/>
</dbReference>
<dbReference type="Pfam" id="PF01380">
    <property type="entry name" value="SIS"/>
    <property type="match status" value="2"/>
</dbReference>
<feature type="active site" description="Nucleophile; for GATase activity" evidence="11">
    <location>
        <position position="2"/>
    </location>
</feature>
<keyword evidence="5 11" id="KW-0963">Cytoplasm</keyword>
<evidence type="ECO:0000256" key="7">
    <source>
        <dbReference type="ARBA" id="ARBA00022679"/>
    </source>
</evidence>
<comment type="function">
    <text evidence="10 11">Catalyzes the first step in hexosamine metabolism, converting fructose-6P into glucosamine-6P using glutamine as a nitrogen source.</text>
</comment>
<dbReference type="EMBL" id="JAOPKB010000005">
    <property type="protein sequence ID" value="MCU4973216.1"/>
    <property type="molecule type" value="Genomic_DNA"/>
</dbReference>
<dbReference type="GO" id="GO:0006047">
    <property type="term" value="P:UDP-N-acetylglucosamine metabolic process"/>
    <property type="evidence" value="ECO:0007669"/>
    <property type="project" value="TreeGrafter"/>
</dbReference>
<dbReference type="InterPro" id="IPR005855">
    <property type="entry name" value="GFAT"/>
</dbReference>
<dbReference type="PROSITE" id="PS51464">
    <property type="entry name" value="SIS"/>
    <property type="match status" value="2"/>
</dbReference>
<feature type="active site" description="For Fru-6P isomerization activity" evidence="11">
    <location>
        <position position="597"/>
    </location>
</feature>